<keyword evidence="15" id="KW-0342">GTP-binding</keyword>
<dbReference type="SUPFAM" id="SSF52540">
    <property type="entry name" value="P-loop containing nucleoside triphosphate hydrolases"/>
    <property type="match status" value="1"/>
</dbReference>
<dbReference type="GO" id="GO:0008820">
    <property type="term" value="F:cobinamide phosphate guanylyltransferase activity"/>
    <property type="evidence" value="ECO:0007669"/>
    <property type="project" value="UniProtKB-EC"/>
</dbReference>
<comment type="catalytic activity">
    <reaction evidence="3">
        <text>adenosylcob(III)inamide + GTP = adenosylcob(III)inamide phosphate + GDP + H(+)</text>
        <dbReference type="Rhea" id="RHEA:15765"/>
        <dbReference type="ChEBI" id="CHEBI:2480"/>
        <dbReference type="ChEBI" id="CHEBI:15378"/>
        <dbReference type="ChEBI" id="CHEBI:37565"/>
        <dbReference type="ChEBI" id="CHEBI:58189"/>
        <dbReference type="ChEBI" id="CHEBI:58502"/>
        <dbReference type="EC" id="2.7.1.156"/>
    </reaction>
</comment>
<gene>
    <name evidence="18" type="primary">cobU</name>
    <name evidence="18" type="ORF">JZO70_17580</name>
</gene>
<accession>A0ABS3LED9</accession>
<keyword evidence="19" id="KW-1185">Reference proteome</keyword>
<evidence type="ECO:0000256" key="5">
    <source>
        <dbReference type="ARBA" id="ARBA00004692"/>
    </source>
</evidence>
<protein>
    <recommendedName>
        <fullName evidence="16">Adenosylcobinamide kinase</fullName>
        <ecNumber evidence="8">2.7.1.156</ecNumber>
        <ecNumber evidence="9">2.7.7.62</ecNumber>
    </recommendedName>
    <alternativeName>
        <fullName evidence="17">Adenosylcobinamide-phosphate guanylyltransferase</fullName>
    </alternativeName>
</protein>
<evidence type="ECO:0000256" key="4">
    <source>
        <dbReference type="ARBA" id="ARBA00003889"/>
    </source>
</evidence>
<dbReference type="CDD" id="cd00544">
    <property type="entry name" value="CobU"/>
    <property type="match status" value="1"/>
</dbReference>
<dbReference type="EC" id="2.7.1.156" evidence="8"/>
<comment type="pathway">
    <text evidence="6">Cofactor biosynthesis; adenosylcobalamin biosynthesis; adenosylcobalamin from cob(II)yrinate a,c-diamide: step 5/7.</text>
</comment>
<dbReference type="PANTHER" id="PTHR34848:SF1">
    <property type="entry name" value="BIFUNCTIONAL ADENOSYLCOBALAMIN BIOSYNTHESIS PROTEIN COBU"/>
    <property type="match status" value="1"/>
</dbReference>
<keyword evidence="18" id="KW-0548">Nucleotidyltransferase</keyword>
<keyword evidence="11 18" id="KW-0808">Transferase</keyword>
<evidence type="ECO:0000256" key="15">
    <source>
        <dbReference type="ARBA" id="ARBA00023134"/>
    </source>
</evidence>
<keyword evidence="12" id="KW-0547">Nucleotide-binding</keyword>
<keyword evidence="10" id="KW-0169">Cobalamin biosynthesis</keyword>
<comment type="similarity">
    <text evidence="7">Belongs to the CobU/CobP family.</text>
</comment>
<dbReference type="InterPro" id="IPR027417">
    <property type="entry name" value="P-loop_NTPase"/>
</dbReference>
<dbReference type="RefSeq" id="WP_207674980.1">
    <property type="nucleotide sequence ID" value="NZ_JAFREM010000029.1"/>
</dbReference>
<dbReference type="InterPro" id="IPR003203">
    <property type="entry name" value="CobU/CobP"/>
</dbReference>
<evidence type="ECO:0000256" key="13">
    <source>
        <dbReference type="ARBA" id="ARBA00022777"/>
    </source>
</evidence>
<evidence type="ECO:0000256" key="3">
    <source>
        <dbReference type="ARBA" id="ARBA00001522"/>
    </source>
</evidence>
<name>A0ABS3LED9_9ENTE</name>
<evidence type="ECO:0000256" key="17">
    <source>
        <dbReference type="ARBA" id="ARBA00030571"/>
    </source>
</evidence>
<comment type="pathway">
    <text evidence="5">Cofactor biosynthesis; adenosylcobalamin biosynthesis; adenosylcobalamin from cob(II)yrinate a,c-diamide: step 6/7.</text>
</comment>
<evidence type="ECO:0000313" key="18">
    <source>
        <dbReference type="EMBL" id="MBO1307990.1"/>
    </source>
</evidence>
<evidence type="ECO:0000256" key="8">
    <source>
        <dbReference type="ARBA" id="ARBA00012016"/>
    </source>
</evidence>
<keyword evidence="13 18" id="KW-0418">Kinase</keyword>
<proteinExistence type="inferred from homology"/>
<evidence type="ECO:0000256" key="16">
    <source>
        <dbReference type="ARBA" id="ARBA00029570"/>
    </source>
</evidence>
<dbReference type="Gene3D" id="3.40.50.300">
    <property type="entry name" value="P-loop containing nucleotide triphosphate hydrolases"/>
    <property type="match status" value="1"/>
</dbReference>
<keyword evidence="14" id="KW-0067">ATP-binding</keyword>
<comment type="catalytic activity">
    <reaction evidence="2">
        <text>adenosylcob(III)inamide phosphate + GTP + H(+) = adenosylcob(III)inamide-GDP + diphosphate</text>
        <dbReference type="Rhea" id="RHEA:22712"/>
        <dbReference type="ChEBI" id="CHEBI:15378"/>
        <dbReference type="ChEBI" id="CHEBI:33019"/>
        <dbReference type="ChEBI" id="CHEBI:37565"/>
        <dbReference type="ChEBI" id="CHEBI:58502"/>
        <dbReference type="ChEBI" id="CHEBI:60487"/>
        <dbReference type="EC" id="2.7.7.62"/>
    </reaction>
</comment>
<evidence type="ECO:0000256" key="7">
    <source>
        <dbReference type="ARBA" id="ARBA00007490"/>
    </source>
</evidence>
<dbReference type="EMBL" id="JAFREM010000029">
    <property type="protein sequence ID" value="MBO1307990.1"/>
    <property type="molecule type" value="Genomic_DNA"/>
</dbReference>
<dbReference type="Proteomes" id="UP000664601">
    <property type="component" value="Unassembled WGS sequence"/>
</dbReference>
<evidence type="ECO:0000256" key="9">
    <source>
        <dbReference type="ARBA" id="ARBA00012523"/>
    </source>
</evidence>
<comment type="function">
    <text evidence="4">Catalyzes ATP-dependent phosphorylation of adenosylcobinamide and addition of GMP to adenosylcobinamide phosphate.</text>
</comment>
<evidence type="ECO:0000313" key="19">
    <source>
        <dbReference type="Proteomes" id="UP000664601"/>
    </source>
</evidence>
<dbReference type="PIRSF" id="PIRSF006135">
    <property type="entry name" value="CobU"/>
    <property type="match status" value="1"/>
</dbReference>
<evidence type="ECO:0000256" key="10">
    <source>
        <dbReference type="ARBA" id="ARBA00022573"/>
    </source>
</evidence>
<dbReference type="NCBIfam" id="NF004469">
    <property type="entry name" value="PRK05800.1"/>
    <property type="match status" value="1"/>
</dbReference>
<organism evidence="18 19">
    <name type="scientific">Candidatus Enterococcus moelleringii</name>
    <dbReference type="NCBI Taxonomy" id="2815325"/>
    <lineage>
        <taxon>Bacteria</taxon>
        <taxon>Bacillati</taxon>
        <taxon>Bacillota</taxon>
        <taxon>Bacilli</taxon>
        <taxon>Lactobacillales</taxon>
        <taxon>Enterococcaceae</taxon>
        <taxon>Enterococcus</taxon>
    </lineage>
</organism>
<evidence type="ECO:0000256" key="11">
    <source>
        <dbReference type="ARBA" id="ARBA00022679"/>
    </source>
</evidence>
<evidence type="ECO:0000256" key="14">
    <source>
        <dbReference type="ARBA" id="ARBA00022840"/>
    </source>
</evidence>
<evidence type="ECO:0000256" key="6">
    <source>
        <dbReference type="ARBA" id="ARBA00005159"/>
    </source>
</evidence>
<dbReference type="Pfam" id="PF02283">
    <property type="entry name" value="CobU"/>
    <property type="match status" value="1"/>
</dbReference>
<comment type="catalytic activity">
    <reaction evidence="1">
        <text>adenosylcob(III)inamide + ATP = adenosylcob(III)inamide phosphate + ADP + H(+)</text>
        <dbReference type="Rhea" id="RHEA:15769"/>
        <dbReference type="ChEBI" id="CHEBI:2480"/>
        <dbReference type="ChEBI" id="CHEBI:15378"/>
        <dbReference type="ChEBI" id="CHEBI:30616"/>
        <dbReference type="ChEBI" id="CHEBI:58502"/>
        <dbReference type="ChEBI" id="CHEBI:456216"/>
        <dbReference type="EC" id="2.7.1.156"/>
    </reaction>
</comment>
<evidence type="ECO:0000256" key="2">
    <source>
        <dbReference type="ARBA" id="ARBA00000711"/>
    </source>
</evidence>
<comment type="caution">
    <text evidence="18">The sequence shown here is derived from an EMBL/GenBank/DDBJ whole genome shotgun (WGS) entry which is preliminary data.</text>
</comment>
<sequence>MGQITLITGGARSGKSNFAESFFWDYEPVCYIATNGAARDEETKRRVELHQERRANAWSTHEAYLDLAEFIAAASSKSYLLDCATMLTTNYFYHLMQQQFGENYQLIDEQIANFSEQEKSAVEAEILTEWQKIIAAAKENAVELVIVTNEVGLGIVPEDPFVRWFRDVFGRINQFLGKEADVAFLVVAGIPVKLK</sequence>
<evidence type="ECO:0000256" key="1">
    <source>
        <dbReference type="ARBA" id="ARBA00000312"/>
    </source>
</evidence>
<dbReference type="EC" id="2.7.7.62" evidence="9"/>
<dbReference type="GO" id="GO:0043752">
    <property type="term" value="F:adenosylcobinamide kinase activity"/>
    <property type="evidence" value="ECO:0007669"/>
    <property type="project" value="UniProtKB-EC"/>
</dbReference>
<evidence type="ECO:0000256" key="12">
    <source>
        <dbReference type="ARBA" id="ARBA00022741"/>
    </source>
</evidence>
<reference evidence="18 19" key="1">
    <citation type="submission" date="2021-03" db="EMBL/GenBank/DDBJ databases">
        <title>Enterococcal diversity collection.</title>
        <authorList>
            <person name="Gilmore M.S."/>
            <person name="Schwartzman J."/>
            <person name="Van Tyne D."/>
            <person name="Martin M."/>
            <person name="Earl A.M."/>
            <person name="Manson A.L."/>
            <person name="Straub T."/>
            <person name="Salamzade R."/>
            <person name="Saavedra J."/>
            <person name="Lebreton F."/>
            <person name="Prichula J."/>
            <person name="Schaufler K."/>
            <person name="Gaca A."/>
            <person name="Sgardioli B."/>
            <person name="Wagenaar J."/>
            <person name="Strong T."/>
        </authorList>
    </citation>
    <scope>NUCLEOTIDE SEQUENCE [LARGE SCALE GENOMIC DNA]</scope>
    <source>
        <strain evidence="18 19">669A</strain>
    </source>
</reference>
<dbReference type="PANTHER" id="PTHR34848">
    <property type="match status" value="1"/>
</dbReference>